<dbReference type="EMBL" id="AATS01000001">
    <property type="protein sequence ID" value="EAU56004.1"/>
    <property type="molecule type" value="Genomic_DNA"/>
</dbReference>
<protein>
    <submittedName>
        <fullName evidence="1">Uncharacterized protein</fullName>
    </submittedName>
</protein>
<dbReference type="AlphaFoldDB" id="Q0F3D7"/>
<sequence length="81" mass="9376">MLIQDFCRVATQLDEEINVLPRVDGYVVFFFDHSHDIKLLTSESGEAKYCDDIETLEKLLTDNSYHGAVHYFESQSFTIIN</sequence>
<organism evidence="1 2">
    <name type="scientific">Mariprofundus ferrooxydans PV-1</name>
    <dbReference type="NCBI Taxonomy" id="314345"/>
    <lineage>
        <taxon>Bacteria</taxon>
        <taxon>Pseudomonadati</taxon>
        <taxon>Pseudomonadota</taxon>
        <taxon>Candidatius Mariprofundia</taxon>
        <taxon>Mariprofundales</taxon>
        <taxon>Mariprofundaceae</taxon>
        <taxon>Mariprofundus</taxon>
    </lineage>
</organism>
<comment type="caution">
    <text evidence="1">The sequence shown here is derived from an EMBL/GenBank/DDBJ whole genome shotgun (WGS) entry which is preliminary data.</text>
</comment>
<name>Q0F3D7_9PROT</name>
<evidence type="ECO:0000313" key="1">
    <source>
        <dbReference type="EMBL" id="EAU56004.1"/>
    </source>
</evidence>
<evidence type="ECO:0000313" key="2">
    <source>
        <dbReference type="Proteomes" id="UP000005297"/>
    </source>
</evidence>
<dbReference type="HOGENOM" id="CLU_2569774_0_0_0"/>
<dbReference type="InParanoid" id="Q0F3D7"/>
<keyword evidence="2" id="KW-1185">Reference proteome</keyword>
<accession>Q0F3D7</accession>
<reference evidence="1 2" key="1">
    <citation type="submission" date="2006-09" db="EMBL/GenBank/DDBJ databases">
        <authorList>
            <person name="Emerson D."/>
            <person name="Ferriera S."/>
            <person name="Johnson J."/>
            <person name="Kravitz S."/>
            <person name="Halpern A."/>
            <person name="Remington K."/>
            <person name="Beeson K."/>
            <person name="Tran B."/>
            <person name="Rogers Y.-H."/>
            <person name="Friedman R."/>
            <person name="Venter J.C."/>
        </authorList>
    </citation>
    <scope>NUCLEOTIDE SEQUENCE [LARGE SCALE GENOMIC DNA]</scope>
    <source>
        <strain evidence="1 2">PV-1</strain>
    </source>
</reference>
<proteinExistence type="predicted"/>
<gene>
    <name evidence="1" type="ORF">SPV1_04268</name>
</gene>
<dbReference type="Proteomes" id="UP000005297">
    <property type="component" value="Unassembled WGS sequence"/>
</dbReference>